<evidence type="ECO:0000256" key="1">
    <source>
        <dbReference type="SAM" id="MobiDB-lite"/>
    </source>
</evidence>
<feature type="compositionally biased region" description="Basic and acidic residues" evidence="1">
    <location>
        <begin position="275"/>
        <end position="304"/>
    </location>
</feature>
<feature type="compositionally biased region" description="Polar residues" evidence="1">
    <location>
        <begin position="257"/>
        <end position="274"/>
    </location>
</feature>
<feature type="compositionally biased region" description="Polar residues" evidence="1">
    <location>
        <begin position="210"/>
        <end position="227"/>
    </location>
</feature>
<feature type="region of interest" description="Disordered" evidence="1">
    <location>
        <begin position="116"/>
        <end position="360"/>
    </location>
</feature>
<feature type="compositionally biased region" description="Polar residues" evidence="1">
    <location>
        <begin position="188"/>
        <end position="199"/>
    </location>
</feature>
<feature type="region of interest" description="Disordered" evidence="1">
    <location>
        <begin position="30"/>
        <end position="102"/>
    </location>
</feature>
<evidence type="ECO:0000313" key="3">
    <source>
        <dbReference type="Proteomes" id="UP000747542"/>
    </source>
</evidence>
<sequence>EPPCQLLLFLYSSKQDLVQTVTINRVMSDKGSSATVGEKNILAKKRHIQDDCGNRDTSPPKVMTTPSRSRGRTPELKDGAGSASRTPAERGSTIKKKSSYGTPVLEKSTIKTQLFKGSPVQVKGTSKPGSLNRTPLKQIVTGKKGTPVLRQPRSVKESTSQQGTGKTRTSNKIPVLQRGTAKNRTRVQKQSSTSKTGSYKRTVASEKPVSKSSATQQKKNFNKITTPRQKKTAGKITTSDEPLGQNEDIGEKKESDNSTINGRITTKGEMSNCSDEGKENSDNGKVEKSINNENMTEVKQKEVLEETSLSERKKRRINEDEKEKVQEEYQVQDTETRSQTTDTSQEDSGQDSSVEAVAPSVKQGIQAEVEKVKRRRSTIGRGRKSIQSIGGRQSLCAALPALSLEDQISKIDQGLPWCSKVSHLIDISIREAMRILGARCPGDKCVSELRHDILLKSEDLAGEIAYKIAGLPLVAEAPLPNTSSCTEDVTSMSRMAAYKKKTKELEHEYKTWKTLLKERKLACQAAQREFLEAKSGETKIEEEQANHLSSPLRIIIASRPNYQQYLQEVRTVREKAVLNMQAVKDRVQALSGFITATKAQAKSCCSAVEEMSFGYLKNQPTKTLLASLLQSHIPATGD</sequence>
<evidence type="ECO:0000313" key="2">
    <source>
        <dbReference type="EMBL" id="KAG7169878.1"/>
    </source>
</evidence>
<name>A0A8J5K9L9_HOMAM</name>
<reference evidence="2" key="1">
    <citation type="journal article" date="2021" name="Sci. Adv.">
        <title>The American lobster genome reveals insights on longevity, neural, and immune adaptations.</title>
        <authorList>
            <person name="Polinski J.M."/>
            <person name="Zimin A.V."/>
            <person name="Clark K.F."/>
            <person name="Kohn A.B."/>
            <person name="Sadowski N."/>
            <person name="Timp W."/>
            <person name="Ptitsyn A."/>
            <person name="Khanna P."/>
            <person name="Romanova D.Y."/>
            <person name="Williams P."/>
            <person name="Greenwood S.J."/>
            <person name="Moroz L.L."/>
            <person name="Walt D.R."/>
            <person name="Bodnar A.G."/>
        </authorList>
    </citation>
    <scope>NUCLEOTIDE SEQUENCE</scope>
    <source>
        <strain evidence="2">GMGI-L3</strain>
    </source>
</reference>
<gene>
    <name evidence="2" type="ORF">Hamer_G021882</name>
</gene>
<dbReference type="Proteomes" id="UP000747542">
    <property type="component" value="Unassembled WGS sequence"/>
</dbReference>
<dbReference type="AlphaFoldDB" id="A0A8J5K9L9"/>
<feature type="compositionally biased region" description="Basic and acidic residues" evidence="1">
    <location>
        <begin position="317"/>
        <end position="327"/>
    </location>
</feature>
<feature type="compositionally biased region" description="Polar residues" evidence="1">
    <location>
        <begin position="123"/>
        <end position="135"/>
    </location>
</feature>
<proteinExistence type="predicted"/>
<organism evidence="2 3">
    <name type="scientific">Homarus americanus</name>
    <name type="common">American lobster</name>
    <dbReference type="NCBI Taxonomy" id="6706"/>
    <lineage>
        <taxon>Eukaryota</taxon>
        <taxon>Metazoa</taxon>
        <taxon>Ecdysozoa</taxon>
        <taxon>Arthropoda</taxon>
        <taxon>Crustacea</taxon>
        <taxon>Multicrustacea</taxon>
        <taxon>Malacostraca</taxon>
        <taxon>Eumalacostraca</taxon>
        <taxon>Eucarida</taxon>
        <taxon>Decapoda</taxon>
        <taxon>Pleocyemata</taxon>
        <taxon>Astacidea</taxon>
        <taxon>Nephropoidea</taxon>
        <taxon>Nephropidae</taxon>
        <taxon>Homarus</taxon>
    </lineage>
</organism>
<feature type="non-terminal residue" evidence="2">
    <location>
        <position position="638"/>
    </location>
</feature>
<accession>A0A8J5K9L9</accession>
<comment type="caution">
    <text evidence="2">The sequence shown here is derived from an EMBL/GenBank/DDBJ whole genome shotgun (WGS) entry which is preliminary data.</text>
</comment>
<keyword evidence="3" id="KW-1185">Reference proteome</keyword>
<protein>
    <submittedName>
        <fullName evidence="2">Uncharacterized protein</fullName>
    </submittedName>
</protein>
<feature type="compositionally biased region" description="Polar residues" evidence="1">
    <location>
        <begin position="157"/>
        <end position="172"/>
    </location>
</feature>
<dbReference type="EMBL" id="JAHLQT010014991">
    <property type="protein sequence ID" value="KAG7169878.1"/>
    <property type="molecule type" value="Genomic_DNA"/>
</dbReference>